<feature type="signal peptide" evidence="1">
    <location>
        <begin position="1"/>
        <end position="21"/>
    </location>
</feature>
<dbReference type="AlphaFoldDB" id="A0A7U7EJM0"/>
<feature type="chain" id="PRO_5031212318" description="DUF2125 domain-containing protein" evidence="1">
    <location>
        <begin position="22"/>
        <end position="346"/>
    </location>
</feature>
<protein>
    <recommendedName>
        <fullName evidence="4">DUF2125 domain-containing protein</fullName>
    </recommendedName>
</protein>
<dbReference type="RefSeq" id="WP_187669464.1">
    <property type="nucleotide sequence ID" value="NZ_CAJFCI010000015.1"/>
</dbReference>
<gene>
    <name evidence="2" type="ORF">PSEWESI4_00325</name>
</gene>
<evidence type="ECO:0000313" key="3">
    <source>
        <dbReference type="Proteomes" id="UP000583387"/>
    </source>
</evidence>
<keyword evidence="3" id="KW-1185">Reference proteome</keyword>
<keyword evidence="1" id="KW-0732">Signal</keyword>
<dbReference type="EMBL" id="CAJFCI010000015">
    <property type="protein sequence ID" value="CAD5106066.1"/>
    <property type="molecule type" value="Genomic_DNA"/>
</dbReference>
<evidence type="ECO:0000256" key="1">
    <source>
        <dbReference type="SAM" id="SignalP"/>
    </source>
</evidence>
<evidence type="ECO:0000313" key="2">
    <source>
        <dbReference type="EMBL" id="CAD5106066.1"/>
    </source>
</evidence>
<accession>A0A7U7EJM0</accession>
<sequence length="346" mass="38102">MRIVTAALLCAGLLAAVQAGAESAIDRQQRELALLSQGWFRQDPPEPVHAARRSAGVRDSGQDGVGLLLRNVDMYFQGGIGFHSPELKGWLLPLEAGAPIDFDRPEAMRIEVLEGEVILGPQQLANLFNQHILAYPESMLRDFDMASAGGRLQVRGEVRPFGVGPWLPLRLDGQVALDETAGLIDYRPDSLKVLGLPSYGAMSLVGLEMDSLVSLERPGARLDGNRMRLDYRRVFPLLGIDGHVAASWLDERGLHLRFAPPPGREPMRFAPPEQAGPSYIWLQSGDLKIFEILITYAQVLLKAQQPDQPLTFNIKDYRKVLASGLTQVNEDGTFFMSVPPYTGNPL</sequence>
<name>A0A7U7EJM0_9GAMM</name>
<evidence type="ECO:0008006" key="4">
    <source>
        <dbReference type="Google" id="ProtNLM"/>
    </source>
</evidence>
<comment type="caution">
    <text evidence="2">The sequence shown here is derived from an EMBL/GenBank/DDBJ whole genome shotgun (WGS) entry which is preliminary data.</text>
</comment>
<proteinExistence type="predicted"/>
<organism evidence="2 3">
    <name type="scientific">Zestomonas carbonaria</name>
    <dbReference type="NCBI Taxonomy" id="2762745"/>
    <lineage>
        <taxon>Bacteria</taxon>
        <taxon>Pseudomonadati</taxon>
        <taxon>Pseudomonadota</taxon>
        <taxon>Gammaproteobacteria</taxon>
        <taxon>Pseudomonadales</taxon>
        <taxon>Pseudomonadaceae</taxon>
        <taxon>Zestomonas</taxon>
    </lineage>
</organism>
<dbReference type="Proteomes" id="UP000583387">
    <property type="component" value="Unassembled WGS sequence"/>
</dbReference>
<reference evidence="2 3" key="1">
    <citation type="submission" date="2020-08" db="EMBL/GenBank/DDBJ databases">
        <authorList>
            <person name="Criscuolo A."/>
        </authorList>
    </citation>
    <scope>NUCLEOTIDE SEQUENCE [LARGE SCALE GENOMIC DNA]</scope>
    <source>
        <strain evidence="2">CIP111764</strain>
    </source>
</reference>